<evidence type="ECO:0008006" key="4">
    <source>
        <dbReference type="Google" id="ProtNLM"/>
    </source>
</evidence>
<organism evidence="2 3">
    <name type="scientific">Ornithinimicrobium kibberense</name>
    <dbReference type="NCBI Taxonomy" id="282060"/>
    <lineage>
        <taxon>Bacteria</taxon>
        <taxon>Bacillati</taxon>
        <taxon>Actinomycetota</taxon>
        <taxon>Actinomycetes</taxon>
        <taxon>Micrococcales</taxon>
        <taxon>Ornithinimicrobiaceae</taxon>
        <taxon>Ornithinimicrobium</taxon>
    </lineage>
</organism>
<comment type="caution">
    <text evidence="2">The sequence shown here is derived from an EMBL/GenBank/DDBJ whole genome shotgun (WGS) entry which is preliminary data.</text>
</comment>
<evidence type="ECO:0000256" key="1">
    <source>
        <dbReference type="SAM" id="MobiDB-lite"/>
    </source>
</evidence>
<keyword evidence="3" id="KW-1185">Reference proteome</keyword>
<evidence type="ECO:0000313" key="2">
    <source>
        <dbReference type="EMBL" id="MFB9730951.1"/>
    </source>
</evidence>
<sequence length="222" mass="24555">MTLRPVHDGSPADWLGERGRPWPRLSLFGPVGFEAYARLRFIPDPTRPGQSENDHDGGDDLPRELDQLRTVVEVLRRHTRTPDEAWHCLWDGWGDLHAGATVVTTLHDDGRVESRPGEPAFAPDVLGAPTVHHPHRSYHLFRGPLSDLGDWGAAPIAPDAPRADLVPSFVWPDDRAWCIAYDVDPHWAGIGGTREAVEELVALDGVDVVPAAPQEQQPFYDG</sequence>
<gene>
    <name evidence="2" type="ORF">ACFFN0_02710</name>
</gene>
<dbReference type="RefSeq" id="WP_181409635.1">
    <property type="nucleotide sequence ID" value="NZ_JBHMAX010000005.1"/>
</dbReference>
<evidence type="ECO:0000313" key="3">
    <source>
        <dbReference type="Proteomes" id="UP001589613"/>
    </source>
</evidence>
<proteinExistence type="predicted"/>
<name>A0ABV5UZG9_9MICO</name>
<feature type="compositionally biased region" description="Basic and acidic residues" evidence="1">
    <location>
        <begin position="52"/>
        <end position="63"/>
    </location>
</feature>
<dbReference type="Proteomes" id="UP001589613">
    <property type="component" value="Unassembled WGS sequence"/>
</dbReference>
<dbReference type="EMBL" id="JBHMAX010000005">
    <property type="protein sequence ID" value="MFB9730951.1"/>
    <property type="molecule type" value="Genomic_DNA"/>
</dbReference>
<feature type="region of interest" description="Disordered" evidence="1">
    <location>
        <begin position="43"/>
        <end position="63"/>
    </location>
</feature>
<protein>
    <recommendedName>
        <fullName evidence="4">DUF2716 domain-containing protein</fullName>
    </recommendedName>
</protein>
<accession>A0ABV5UZG9</accession>
<reference evidence="2 3" key="1">
    <citation type="submission" date="2024-09" db="EMBL/GenBank/DDBJ databases">
        <authorList>
            <person name="Sun Q."/>
            <person name="Mori K."/>
        </authorList>
    </citation>
    <scope>NUCLEOTIDE SEQUENCE [LARGE SCALE GENOMIC DNA]</scope>
    <source>
        <strain evidence="2 3">JCM 12763</strain>
    </source>
</reference>